<evidence type="ECO:0000313" key="11">
    <source>
        <dbReference type="Proteomes" id="UP000568839"/>
    </source>
</evidence>
<keyword evidence="7 8" id="KW-0472">Membrane</keyword>
<evidence type="ECO:0000256" key="2">
    <source>
        <dbReference type="ARBA" id="ARBA00007362"/>
    </source>
</evidence>
<protein>
    <submittedName>
        <fullName evidence="10">Chloramphenicol-sensitive protein RarD</fullName>
    </submittedName>
</protein>
<accession>A0A841PMD4</accession>
<dbReference type="NCBIfam" id="TIGR00688">
    <property type="entry name" value="rarD"/>
    <property type="match status" value="1"/>
</dbReference>
<evidence type="ECO:0000256" key="1">
    <source>
        <dbReference type="ARBA" id="ARBA00004651"/>
    </source>
</evidence>
<comment type="caution">
    <text evidence="10">The sequence shown here is derived from an EMBL/GenBank/DDBJ whole genome shotgun (WGS) entry which is preliminary data.</text>
</comment>
<comment type="subcellular location">
    <subcellularLocation>
        <location evidence="1">Cell membrane</location>
        <topology evidence="1">Multi-pass membrane protein</topology>
    </subcellularLocation>
</comment>
<feature type="transmembrane region" description="Helical" evidence="8">
    <location>
        <begin position="133"/>
        <end position="151"/>
    </location>
</feature>
<keyword evidence="4" id="KW-1003">Cell membrane</keyword>
<evidence type="ECO:0000256" key="5">
    <source>
        <dbReference type="ARBA" id="ARBA00022692"/>
    </source>
</evidence>
<keyword evidence="5 8" id="KW-0812">Transmembrane</keyword>
<evidence type="ECO:0000313" key="10">
    <source>
        <dbReference type="EMBL" id="MBB6450017.1"/>
    </source>
</evidence>
<keyword evidence="6 8" id="KW-1133">Transmembrane helix</keyword>
<dbReference type="InterPro" id="IPR004626">
    <property type="entry name" value="RarD"/>
</dbReference>
<evidence type="ECO:0000256" key="4">
    <source>
        <dbReference type="ARBA" id="ARBA00022475"/>
    </source>
</evidence>
<proteinExistence type="inferred from homology"/>
<evidence type="ECO:0000256" key="7">
    <source>
        <dbReference type="ARBA" id="ARBA00023136"/>
    </source>
</evidence>
<feature type="transmembrane region" description="Helical" evidence="8">
    <location>
        <begin position="219"/>
        <end position="238"/>
    </location>
</feature>
<dbReference type="Pfam" id="PF00892">
    <property type="entry name" value="EamA"/>
    <property type="match status" value="2"/>
</dbReference>
<evidence type="ECO:0000259" key="9">
    <source>
        <dbReference type="Pfam" id="PF00892"/>
    </source>
</evidence>
<dbReference type="PANTHER" id="PTHR22911">
    <property type="entry name" value="ACYL-MALONYL CONDENSING ENZYME-RELATED"/>
    <property type="match status" value="1"/>
</dbReference>
<dbReference type="PANTHER" id="PTHR22911:SF137">
    <property type="entry name" value="SOLUTE CARRIER FAMILY 35 MEMBER G2-RELATED"/>
    <property type="match status" value="1"/>
</dbReference>
<evidence type="ECO:0000256" key="8">
    <source>
        <dbReference type="SAM" id="Phobius"/>
    </source>
</evidence>
<dbReference type="InterPro" id="IPR000620">
    <property type="entry name" value="EamA_dom"/>
</dbReference>
<dbReference type="GO" id="GO:0005886">
    <property type="term" value="C:plasma membrane"/>
    <property type="evidence" value="ECO:0007669"/>
    <property type="project" value="UniProtKB-SubCell"/>
</dbReference>
<gene>
    <name evidence="10" type="ORF">HNR44_001995</name>
</gene>
<feature type="transmembrane region" description="Helical" evidence="8">
    <location>
        <begin position="188"/>
        <end position="213"/>
    </location>
</feature>
<evidence type="ECO:0000256" key="6">
    <source>
        <dbReference type="ARBA" id="ARBA00022989"/>
    </source>
</evidence>
<dbReference type="Proteomes" id="UP000568839">
    <property type="component" value="Unassembled WGS sequence"/>
</dbReference>
<feature type="transmembrane region" description="Helical" evidence="8">
    <location>
        <begin position="44"/>
        <end position="65"/>
    </location>
</feature>
<comment type="similarity">
    <text evidence="2">Belongs to the EamA transporter family.</text>
</comment>
<name>A0A841PMD4_9BACL</name>
<reference evidence="10 11" key="1">
    <citation type="submission" date="2020-08" db="EMBL/GenBank/DDBJ databases">
        <title>Genomic Encyclopedia of Type Strains, Phase IV (KMG-IV): sequencing the most valuable type-strain genomes for metagenomic binning, comparative biology and taxonomic classification.</title>
        <authorList>
            <person name="Goeker M."/>
        </authorList>
    </citation>
    <scope>NUCLEOTIDE SEQUENCE [LARGE SCALE GENOMIC DNA]</scope>
    <source>
        <strain evidence="10 11">DSM 21769</strain>
    </source>
</reference>
<evidence type="ECO:0000256" key="3">
    <source>
        <dbReference type="ARBA" id="ARBA00022448"/>
    </source>
</evidence>
<feature type="domain" description="EamA" evidence="9">
    <location>
        <begin position="160"/>
        <end position="291"/>
    </location>
</feature>
<dbReference type="EMBL" id="JACHHJ010000002">
    <property type="protein sequence ID" value="MBB6450017.1"/>
    <property type="molecule type" value="Genomic_DNA"/>
</dbReference>
<feature type="transmembrane region" description="Helical" evidence="8">
    <location>
        <begin position="77"/>
        <end position="97"/>
    </location>
</feature>
<keyword evidence="3" id="KW-0813">Transport</keyword>
<feature type="domain" description="EamA" evidence="9">
    <location>
        <begin position="10"/>
        <end position="149"/>
    </location>
</feature>
<feature type="transmembrane region" description="Helical" evidence="8">
    <location>
        <begin position="274"/>
        <end position="293"/>
    </location>
</feature>
<feature type="transmembrane region" description="Helical" evidence="8">
    <location>
        <begin position="245"/>
        <end position="268"/>
    </location>
</feature>
<sequence length="313" mass="34703">MNEQNTAGAGVVAAVLAYLVWGMLPLYWKLAGEVPSAEVLAHRVIWSLIFMVLILILFGKIRIIITEIKQACFNKKTFFAIIAASVFISINWFVFIFAVNSDRVIEASLGYYINPLVNVLLAMVFLKERLLTLEKVAVLLAFIGVMIMTVYYGSFPWASFTLAISFASYGLIKKIVPIGAWAGLTIETLLMTPFALLFLIWIHSFSGVGGSFALTNLDISLILIGGGIATAVPLLLFATGARRITFSLIGILQYIAPTMMLILGVFVFHEPFGSIQLLSFCLIWVGLVLFTTVRSRSTFLIRRKNRLQERSLS</sequence>
<feature type="transmembrane region" description="Helical" evidence="8">
    <location>
        <begin position="157"/>
        <end position="176"/>
    </location>
</feature>
<dbReference type="SUPFAM" id="SSF103481">
    <property type="entry name" value="Multidrug resistance efflux transporter EmrE"/>
    <property type="match status" value="2"/>
</dbReference>
<dbReference type="RefSeq" id="WP_184403944.1">
    <property type="nucleotide sequence ID" value="NZ_JACHHJ010000002.1"/>
</dbReference>
<dbReference type="InterPro" id="IPR037185">
    <property type="entry name" value="EmrE-like"/>
</dbReference>
<keyword evidence="11" id="KW-1185">Reference proteome</keyword>
<dbReference type="AlphaFoldDB" id="A0A841PMD4"/>
<feature type="transmembrane region" description="Helical" evidence="8">
    <location>
        <begin position="109"/>
        <end position="126"/>
    </location>
</feature>
<organism evidence="10 11">
    <name type="scientific">Geomicrobium halophilum</name>
    <dbReference type="NCBI Taxonomy" id="549000"/>
    <lineage>
        <taxon>Bacteria</taxon>
        <taxon>Bacillati</taxon>
        <taxon>Bacillota</taxon>
        <taxon>Bacilli</taxon>
        <taxon>Bacillales</taxon>
        <taxon>Geomicrobium</taxon>
    </lineage>
</organism>
<feature type="transmembrane region" description="Helical" evidence="8">
    <location>
        <begin position="7"/>
        <end position="24"/>
    </location>
</feature>